<name>A0A931SCB8_9BACT</name>
<evidence type="ECO:0000313" key="2">
    <source>
        <dbReference type="Proteomes" id="UP000724148"/>
    </source>
</evidence>
<reference evidence="1" key="1">
    <citation type="submission" date="2020-07" db="EMBL/GenBank/DDBJ databases">
        <title>Huge and variable diversity of episymbiotic CPR bacteria and DPANN archaea in groundwater ecosystems.</title>
        <authorList>
            <person name="He C.Y."/>
            <person name="Keren R."/>
            <person name="Whittaker M."/>
            <person name="Farag I.F."/>
            <person name="Doudna J."/>
            <person name="Cate J.H.D."/>
            <person name="Banfield J.F."/>
        </authorList>
    </citation>
    <scope>NUCLEOTIDE SEQUENCE</scope>
    <source>
        <strain evidence="1">NC_groundwater_193_Ag_S-0.1um_51_7</strain>
    </source>
</reference>
<evidence type="ECO:0000313" key="1">
    <source>
        <dbReference type="EMBL" id="MBI2096736.1"/>
    </source>
</evidence>
<proteinExistence type="predicted"/>
<sequence length="179" mass="20454">MPNKIFFIFFLLIIVGGPWAWKNLYVPYVATRSLRERSQELVQVAKEYRVTRGISINIPLEVPAGYFLSDISDPETDPEHKFLLVYRDRFGSELRILESEGTSLPVREDFYALSKTSGFQEVSVGPFSGYYARSDPFQDPERQVLVFLKPSVKVTITNRPRSGATKLPDSDFLRLARGL</sequence>
<protein>
    <submittedName>
        <fullName evidence="1">Uncharacterized protein</fullName>
    </submittedName>
</protein>
<dbReference type="Proteomes" id="UP000724148">
    <property type="component" value="Unassembled WGS sequence"/>
</dbReference>
<gene>
    <name evidence="1" type="ORF">HYT40_01090</name>
</gene>
<organism evidence="1 2">
    <name type="scientific">Candidatus Sungiibacteriota bacterium</name>
    <dbReference type="NCBI Taxonomy" id="2750080"/>
    <lineage>
        <taxon>Bacteria</taxon>
        <taxon>Candidatus Sungiibacteriota</taxon>
    </lineage>
</organism>
<dbReference type="EMBL" id="JACOZA010000028">
    <property type="protein sequence ID" value="MBI2096736.1"/>
    <property type="molecule type" value="Genomic_DNA"/>
</dbReference>
<comment type="caution">
    <text evidence="1">The sequence shown here is derived from an EMBL/GenBank/DDBJ whole genome shotgun (WGS) entry which is preliminary data.</text>
</comment>
<accession>A0A931SCB8</accession>
<dbReference type="AlphaFoldDB" id="A0A931SCB8"/>